<dbReference type="RefSeq" id="WP_025077840.1">
    <property type="nucleotide sequence ID" value="NZ_BAKO01000005.1"/>
</dbReference>
<protein>
    <submittedName>
        <fullName evidence="1">Hemolysin</fullName>
    </submittedName>
    <submittedName>
        <fullName evidence="2">Thiol-activated cytolysin family protein</fullName>
    </submittedName>
</protein>
<dbReference type="Gene3D" id="3.40.30.40">
    <property type="entry name" value="Perfringolysin"/>
    <property type="match status" value="1"/>
</dbReference>
<dbReference type="GO" id="GO:0015485">
    <property type="term" value="F:cholesterol binding"/>
    <property type="evidence" value="ECO:0007669"/>
    <property type="project" value="InterPro"/>
</dbReference>
<dbReference type="Pfam" id="PF01289">
    <property type="entry name" value="Thiol_cytolysin"/>
    <property type="match status" value="1"/>
</dbReference>
<dbReference type="STRING" id="1236517.ADJ77_05545"/>
<accession>A0A0K1NK56</accession>
<dbReference type="KEGG" id="pfus:ADJ77_05545"/>
<dbReference type="AlphaFoldDB" id="A0A0K1NK56"/>
<dbReference type="Proteomes" id="UP000682005">
    <property type="component" value="Chromosome 1"/>
</dbReference>
<dbReference type="Gene3D" id="3.90.840.10">
    <property type="entry name" value="Thiol-activated cytolysin superfamily/Thiol-activated cytolysin, alpha-beta domain"/>
    <property type="match status" value="1"/>
</dbReference>
<dbReference type="InterPro" id="IPR001869">
    <property type="entry name" value="Thiol_cytolysin"/>
</dbReference>
<dbReference type="Proteomes" id="UP000060345">
    <property type="component" value="Chromosome 1"/>
</dbReference>
<dbReference type="Gene3D" id="3.30.1040.20">
    <property type="match status" value="1"/>
</dbReference>
<evidence type="ECO:0000313" key="2">
    <source>
        <dbReference type="EMBL" id="QUB86896.1"/>
    </source>
</evidence>
<evidence type="ECO:0000313" key="1">
    <source>
        <dbReference type="EMBL" id="AKU69268.1"/>
    </source>
</evidence>
<sequence>MKKLKLRKELMLMFPILLGACTNDKDGDLGTNTGNGAFPTAINSYVHSMPSVKQIEPFAERKAGEAKTISLISPLASTRAGATKEFYEQAKEFEEQLLFSDDKNVFYPGALLRAKSVVEGEYDPIEAERAPIVLSTDLPGSSDPTVRIENPTLSGVRKGINELLSRGFNAPAANLTYSIEEVYDKAHLKMAMGGNYKGAANTVEASAGFSFDKEKNRFLVKVQQVFYELSIDLPKKPSDLFAKEFDYKKEFGNEKPLFVSSVKYGRILLLGIETNMTKKEAEAKLQASVLGGKIGANAEAAYQDLLKESTIKGRVLGGDAKLGALAAINLEDVKKFIGEGARLSTENPGAPIAYKLKELGTNRTFKTVIYSKYTKNDPYAGEFSHISFDLIVLDELKSLSGQKLDAGRGFIQFGNDAKQRTEFFFDRWSRRIRHNFPNYKSGEKILVVFERGKRSDGFKEKYTFEVPLFETLVREGKKLGQGGVNKLYDTAKNPLNLRDTTGDVTLTFGIENLKFHK</sequence>
<proteinExistence type="predicted"/>
<reference evidence="1 3" key="1">
    <citation type="submission" date="2015-07" db="EMBL/GenBank/DDBJ databases">
        <authorList>
            <person name="Noorani M."/>
        </authorList>
    </citation>
    <scope>NUCLEOTIDE SEQUENCE [LARGE SCALE GENOMIC DNA]</scope>
    <source>
        <strain evidence="1 3">W1435</strain>
    </source>
</reference>
<reference evidence="2 4" key="2">
    <citation type="submission" date="2021-03" db="EMBL/GenBank/DDBJ databases">
        <title>Human Oral Microbial Genomes.</title>
        <authorList>
            <person name="Johnston C.D."/>
            <person name="Chen T."/>
            <person name="Dewhirst F.E."/>
        </authorList>
    </citation>
    <scope>NUCLEOTIDE SEQUENCE [LARGE SCALE GENOMIC DNA]</scope>
    <source>
        <strain evidence="2 4">W1435</strain>
    </source>
</reference>
<dbReference type="EMBL" id="CP012074">
    <property type="protein sequence ID" value="AKU69268.1"/>
    <property type="molecule type" value="Genomic_DNA"/>
</dbReference>
<dbReference type="InterPro" id="IPR036363">
    <property type="entry name" value="Thiol_cytolysin_ab_sf"/>
</dbReference>
<name>A0A0K1NK56_9BACT</name>
<dbReference type="InterPro" id="IPR036359">
    <property type="entry name" value="Thiol_cytolysin_sf"/>
</dbReference>
<dbReference type="OrthoDB" id="662759at2"/>
<keyword evidence="4" id="KW-1185">Reference proteome</keyword>
<dbReference type="PROSITE" id="PS51257">
    <property type="entry name" value="PROKAR_LIPOPROTEIN"/>
    <property type="match status" value="1"/>
</dbReference>
<evidence type="ECO:0000313" key="4">
    <source>
        <dbReference type="Proteomes" id="UP000682005"/>
    </source>
</evidence>
<organism evidence="1 3">
    <name type="scientific">Prevotella fusca JCM 17724</name>
    <dbReference type="NCBI Taxonomy" id="1236517"/>
    <lineage>
        <taxon>Bacteria</taxon>
        <taxon>Pseudomonadati</taxon>
        <taxon>Bacteroidota</taxon>
        <taxon>Bacteroidia</taxon>
        <taxon>Bacteroidales</taxon>
        <taxon>Prevotellaceae</taxon>
        <taxon>Prevotella</taxon>
    </lineage>
</organism>
<evidence type="ECO:0000313" key="3">
    <source>
        <dbReference type="Proteomes" id="UP000060345"/>
    </source>
</evidence>
<gene>
    <name evidence="1" type="ORF">ADJ77_05545</name>
    <name evidence="2" type="ORF">J5A51_12620</name>
</gene>
<dbReference type="SUPFAM" id="SSF56978">
    <property type="entry name" value="Perfringolysin"/>
    <property type="match status" value="1"/>
</dbReference>
<dbReference type="EMBL" id="CP072370">
    <property type="protein sequence ID" value="QUB86896.1"/>
    <property type="molecule type" value="Genomic_DNA"/>
</dbReference>
<dbReference type="PRINTS" id="PR01400">
    <property type="entry name" value="TACYTOLYSIN"/>
</dbReference>
<dbReference type="eggNOG" id="ENOG502Z7ST">
    <property type="taxonomic scope" value="Bacteria"/>
</dbReference>